<feature type="signal peptide" evidence="1">
    <location>
        <begin position="1"/>
        <end position="24"/>
    </location>
</feature>
<dbReference type="EMBL" id="QUNI01000002">
    <property type="protein sequence ID" value="REH00985.1"/>
    <property type="molecule type" value="Genomic_DNA"/>
</dbReference>
<name>A0A3E0ERW0_9FLAO</name>
<gene>
    <name evidence="2" type="ORF">C8P67_102238</name>
</gene>
<accession>A0A3E0ERW0</accession>
<dbReference type="RefSeq" id="WP_115810533.1">
    <property type="nucleotide sequence ID" value="NZ_QUNI01000002.1"/>
</dbReference>
<reference evidence="2 3" key="1">
    <citation type="submission" date="2018-08" db="EMBL/GenBank/DDBJ databases">
        <title>Genomic Encyclopedia of Archaeal and Bacterial Type Strains, Phase II (KMG-II): from individual species to whole genera.</title>
        <authorList>
            <person name="Goeker M."/>
        </authorList>
    </citation>
    <scope>NUCLEOTIDE SEQUENCE [LARGE SCALE GENOMIC DNA]</scope>
    <source>
        <strain evidence="2 3">DSM 100880</strain>
    </source>
</reference>
<dbReference type="AlphaFoldDB" id="A0A3E0ERW0"/>
<dbReference type="OrthoDB" id="1417377at2"/>
<dbReference type="Proteomes" id="UP000257136">
    <property type="component" value="Unassembled WGS sequence"/>
</dbReference>
<feature type="chain" id="PRO_5017674339" evidence="1">
    <location>
        <begin position="25"/>
        <end position="619"/>
    </location>
</feature>
<evidence type="ECO:0000313" key="3">
    <source>
        <dbReference type="Proteomes" id="UP000257136"/>
    </source>
</evidence>
<sequence length="619" mass="70788">MKFIFTINRALIIALVSLTTGLFSQTKESTTLEEIDPRQYLTVLYQKTTSQGKFDTIWNWESNKIIPNQKFNYIDVNGEIKIDFAKTALISNKDFEGTISLEAEISGENGTRKIEVNPYSEIGVERIPIGIKSEPPFEIAKKLLNMFLELKDTDYSFIEYYGSFTKDDITRKKIIEEKNNDFKKLVDSKNPNIRDVVAAALEIENYRYNDFYSSSVKVSKNKLDDPGLTVKEIKNKVETMLQAYNEQYNEDRAIYINTFKRSYNYASTEVSIVLDYLNSFESGGEDATKAFLSLINKDLVGYNALKKTLIDAQKKLSNVQLKYEDNDPALELALLNNAELITETYKSLFELSKFKGSPFEKILMATTIEKNNSFDETKFTIELQKREEERKFNYIFIENNIQELSEKLSVAAGKIIYKKLVYATIDLGKSGAKSNEVLNLYVTWILDAKKDKMQNSPRLPIGKYYIRETGWKTEITDMFALIKRQHESDVDQSTVSPSNFKGSGGVVLMWTYNKEDRGIEKTINKETGYVTLTKKRKFVNFLEPSIGLNVSYLDFSTAKDVEIGTGLQVGLFKNKIFFGYGVNLHMISPKDQSPTYLYVGFSFAKLSDLFKNSGKIVAN</sequence>
<keyword evidence="3" id="KW-1185">Reference proteome</keyword>
<protein>
    <submittedName>
        <fullName evidence="2">Uncharacterized protein</fullName>
    </submittedName>
</protein>
<evidence type="ECO:0000313" key="2">
    <source>
        <dbReference type="EMBL" id="REH00985.1"/>
    </source>
</evidence>
<organism evidence="2 3">
    <name type="scientific">Flavobacterium aquicola</name>
    <dbReference type="NCBI Taxonomy" id="1682742"/>
    <lineage>
        <taxon>Bacteria</taxon>
        <taxon>Pseudomonadati</taxon>
        <taxon>Bacteroidota</taxon>
        <taxon>Flavobacteriia</taxon>
        <taxon>Flavobacteriales</taxon>
        <taxon>Flavobacteriaceae</taxon>
        <taxon>Flavobacterium</taxon>
    </lineage>
</organism>
<comment type="caution">
    <text evidence="2">The sequence shown here is derived from an EMBL/GenBank/DDBJ whole genome shotgun (WGS) entry which is preliminary data.</text>
</comment>
<proteinExistence type="predicted"/>
<keyword evidence="1" id="KW-0732">Signal</keyword>
<evidence type="ECO:0000256" key="1">
    <source>
        <dbReference type="SAM" id="SignalP"/>
    </source>
</evidence>